<dbReference type="RefSeq" id="XP_013277657.1">
    <property type="nucleotide sequence ID" value="XM_013422203.1"/>
</dbReference>
<comment type="cofactor">
    <cofactor evidence="17">
        <name>[4Fe-4S] cluster</name>
        <dbReference type="ChEBI" id="CHEBI:49883"/>
    </cofactor>
    <text evidence="17">Binds 1 [4Fe-4S] cluster per subunit.</text>
</comment>
<dbReference type="SUPFAM" id="SSF53732">
    <property type="entry name" value="Aconitase iron-sulfur domain"/>
    <property type="match status" value="1"/>
</dbReference>
<dbReference type="Pfam" id="PF00694">
    <property type="entry name" value="Aconitase_C"/>
    <property type="match status" value="1"/>
</dbReference>
<dbReference type="STRING" id="1442369.A0A0D2J4C9"/>
<dbReference type="PROSITE" id="PS01244">
    <property type="entry name" value="ACONITASE_2"/>
    <property type="match status" value="1"/>
</dbReference>
<evidence type="ECO:0000313" key="21">
    <source>
        <dbReference type="EMBL" id="KIX10521.1"/>
    </source>
</evidence>
<dbReference type="InterPro" id="IPR015931">
    <property type="entry name" value="Acnase/IPM_dHydase_lsu_aba_1/3"/>
</dbReference>
<dbReference type="PANTHER" id="PTHR43822">
    <property type="entry name" value="HOMOACONITASE, MITOCHONDRIAL-RELATED"/>
    <property type="match status" value="1"/>
</dbReference>
<evidence type="ECO:0000256" key="15">
    <source>
        <dbReference type="ARBA" id="ARBA00029338"/>
    </source>
</evidence>
<evidence type="ECO:0000256" key="10">
    <source>
        <dbReference type="ARBA" id="ARBA00023004"/>
    </source>
</evidence>
<dbReference type="InterPro" id="IPR001030">
    <property type="entry name" value="Acoase/IPM_deHydtase_lsu_aba"/>
</dbReference>
<organism evidence="21 22">
    <name type="scientific">Rhinocladiella mackenziei CBS 650.93</name>
    <dbReference type="NCBI Taxonomy" id="1442369"/>
    <lineage>
        <taxon>Eukaryota</taxon>
        <taxon>Fungi</taxon>
        <taxon>Dikarya</taxon>
        <taxon>Ascomycota</taxon>
        <taxon>Pezizomycotina</taxon>
        <taxon>Eurotiomycetes</taxon>
        <taxon>Chaetothyriomycetidae</taxon>
        <taxon>Chaetothyriales</taxon>
        <taxon>Herpotrichiellaceae</taxon>
        <taxon>Rhinocladiella</taxon>
    </lineage>
</organism>
<dbReference type="FunFam" id="3.30.499.10:FF:000013">
    <property type="entry name" value="Homoaconitase, mitochondrial"/>
    <property type="match status" value="1"/>
</dbReference>
<feature type="compositionally biased region" description="Basic and acidic residues" evidence="18">
    <location>
        <begin position="712"/>
        <end position="726"/>
    </location>
</feature>
<comment type="function">
    <text evidence="1 17">Catalyzes the reversible hydration of cis-homoaconitate to (2R,3S)-homoisocitrate, a step in the alpha-aminoadipate pathway for lysine biosynthesis.</text>
</comment>
<feature type="domain" description="Aconitase A/isopropylmalate dehydratase small subunit swivel" evidence="20">
    <location>
        <begin position="583"/>
        <end position="696"/>
    </location>
</feature>
<evidence type="ECO:0000256" key="2">
    <source>
        <dbReference type="ARBA" id="ARBA00004173"/>
    </source>
</evidence>
<evidence type="ECO:0000256" key="18">
    <source>
        <dbReference type="SAM" id="MobiDB-lite"/>
    </source>
</evidence>
<dbReference type="GO" id="GO:0004409">
    <property type="term" value="F:homoaconitate hydratase activity"/>
    <property type="evidence" value="ECO:0007669"/>
    <property type="project" value="UniProtKB-UniRule"/>
</dbReference>
<evidence type="ECO:0000256" key="4">
    <source>
        <dbReference type="ARBA" id="ARBA00007185"/>
    </source>
</evidence>
<dbReference type="Gene3D" id="3.30.499.10">
    <property type="entry name" value="Aconitase, domain 3"/>
    <property type="match status" value="2"/>
</dbReference>
<keyword evidence="10 17" id="KW-0408">Iron</keyword>
<name>A0A0D2J4C9_9EURO</name>
<evidence type="ECO:0000256" key="13">
    <source>
        <dbReference type="ARBA" id="ARBA00023154"/>
    </source>
</evidence>
<dbReference type="FunFam" id="3.30.499.10:FF:000016">
    <property type="entry name" value="Homoaconitase, mitochondrial"/>
    <property type="match status" value="1"/>
</dbReference>
<dbReference type="HOGENOM" id="CLU_006714_3_1_1"/>
<evidence type="ECO:0000256" key="9">
    <source>
        <dbReference type="ARBA" id="ARBA00022946"/>
    </source>
</evidence>
<dbReference type="GO" id="GO:0019878">
    <property type="term" value="P:lysine biosynthetic process via aminoadipic acid"/>
    <property type="evidence" value="ECO:0007669"/>
    <property type="project" value="UniProtKB-UniRule"/>
</dbReference>
<dbReference type="SUPFAM" id="SSF52016">
    <property type="entry name" value="LeuD/IlvD-like"/>
    <property type="match status" value="1"/>
</dbReference>
<evidence type="ECO:0000256" key="5">
    <source>
        <dbReference type="ARBA" id="ARBA00012022"/>
    </source>
</evidence>
<dbReference type="Gene3D" id="3.20.19.10">
    <property type="entry name" value="Aconitase, domain 4"/>
    <property type="match status" value="1"/>
</dbReference>
<keyword evidence="9 17" id="KW-0809">Transit peptide</keyword>
<dbReference type="GO" id="GO:0005759">
    <property type="term" value="C:mitochondrial matrix"/>
    <property type="evidence" value="ECO:0007669"/>
    <property type="project" value="EnsemblFungi"/>
</dbReference>
<evidence type="ECO:0000256" key="16">
    <source>
        <dbReference type="ARBA" id="ARBA00032706"/>
    </source>
</evidence>
<evidence type="ECO:0000256" key="17">
    <source>
        <dbReference type="RuleBase" id="RU362038"/>
    </source>
</evidence>
<reference evidence="21 22" key="1">
    <citation type="submission" date="2015-01" db="EMBL/GenBank/DDBJ databases">
        <title>The Genome Sequence of Rhinocladiella mackenzie CBS 650.93.</title>
        <authorList>
            <consortium name="The Broad Institute Genomics Platform"/>
            <person name="Cuomo C."/>
            <person name="de Hoog S."/>
            <person name="Gorbushina A."/>
            <person name="Stielow B."/>
            <person name="Teixiera M."/>
            <person name="Abouelleil A."/>
            <person name="Chapman S.B."/>
            <person name="Priest M."/>
            <person name="Young S.K."/>
            <person name="Wortman J."/>
            <person name="Nusbaum C."/>
            <person name="Birren B."/>
        </authorList>
    </citation>
    <scope>NUCLEOTIDE SEQUENCE [LARGE SCALE GENOMIC DNA]</scope>
    <source>
        <strain evidence="21 22">CBS 650.93</strain>
    </source>
</reference>
<dbReference type="InterPro" id="IPR018136">
    <property type="entry name" value="Aconitase_4Fe-4S_BS"/>
</dbReference>
<comment type="subcellular location">
    <subcellularLocation>
        <location evidence="2 17">Mitochondrion</location>
    </subcellularLocation>
</comment>
<dbReference type="GO" id="GO:0046872">
    <property type="term" value="F:metal ion binding"/>
    <property type="evidence" value="ECO:0007669"/>
    <property type="project" value="UniProtKB-UniRule"/>
</dbReference>
<dbReference type="InterPro" id="IPR039386">
    <property type="entry name" value="Homoaconitase_swivel"/>
</dbReference>
<evidence type="ECO:0000259" key="20">
    <source>
        <dbReference type="Pfam" id="PF00694"/>
    </source>
</evidence>
<evidence type="ECO:0000256" key="11">
    <source>
        <dbReference type="ARBA" id="ARBA00023014"/>
    </source>
</evidence>
<keyword evidence="14 17" id="KW-0456">Lyase</keyword>
<sequence length="804" mass="87294">MFSQRIPSAGAIRASNLSFRWPWHQIRSFRGTAQRSQDVFHAQLEDPQAAAILSSLKTSPRIPQTLTEKIVQQYAVGLAKDKYVKSGDYVTIAPHHCMTHDNSWPVALKFMSIGASKLNDPKQIVMTLDHDVQNKSEKNLTKYRQIEEFAKKQGVDFYPAGRGIGHQIMVEEGYAWPGTLVVASDSHTNMYGGIGCLGTPVVRTDAASIWATGRTWWQIPPVAKVTFTGVLPKGVTGKDVIIALCGLFDKDDVLNHAIEFTGSEETLRSLPIDARLTIANMTTEWGALTGLFPVDGVLQGWLRAKATMSALDTSERRAGNERFSHPRLDQLFETPLAADKGVRYAKYLHLDLNTLSPYVSGPNSVKVATPLNVLEDQGIKVDKAYLVSCTNSRASDLAAAAKVFKDEAERNGGKVPKIAGGVKFYIAAASLPEQQIAEDAGDWQTLIDAGAVTLPAGCGPCIGLGTGLLEPGEVGISATNRNFKGRMGSTDAKAYLASPEVVAASALSGKISGPGWYEKPEGWSGVIRGEGDGIKEEDRMITADEAFQKIIDQLDSMIESAEETFGEGNDSSESVTGPTEVYPGFPERVEGEIVFCDADNINTDGIYPGKYTYQDSVSVEKMAEVCMENYDPKFSSIVKPGDILVSGFNFGCGSSREQAATAILAKKIPLVVAGSFGNIFSRNSINNALMGLEVPKLIQRLRETFSESSKSTTEKQITEPVGHKENQQSLDAPLSAPTQPLEKQLSRRTGWTLVWDVKKSQIEVTEGLNGKKWTEKVGELPPNVQEIIAKGGLEKWVQKEIAAA</sequence>
<dbReference type="AlphaFoldDB" id="A0A0D2J4C9"/>
<proteinExistence type="inferred from homology"/>
<dbReference type="PANTHER" id="PTHR43822:SF2">
    <property type="entry name" value="HOMOACONITASE, MITOCHONDRIAL"/>
    <property type="match status" value="1"/>
</dbReference>
<dbReference type="InterPro" id="IPR050067">
    <property type="entry name" value="IPM_dehydratase_rel_enz"/>
</dbReference>
<protein>
    <recommendedName>
        <fullName evidence="6 17">Homoaconitase, mitochondrial</fullName>
        <ecNumber evidence="5 17">4.2.1.36</ecNumber>
    </recommendedName>
    <alternativeName>
        <fullName evidence="16 17">Homoaconitate hydratase</fullName>
    </alternativeName>
</protein>
<evidence type="ECO:0000256" key="14">
    <source>
        <dbReference type="ARBA" id="ARBA00023239"/>
    </source>
</evidence>
<gene>
    <name evidence="21" type="ORF">Z518_01604</name>
</gene>
<keyword evidence="11 17" id="KW-0411">Iron-sulfur</keyword>
<dbReference type="PROSITE" id="PS00450">
    <property type="entry name" value="ACONITASE_1"/>
    <property type="match status" value="1"/>
</dbReference>
<dbReference type="CDD" id="cd01674">
    <property type="entry name" value="Homoaconitase_Swivel"/>
    <property type="match status" value="1"/>
</dbReference>
<dbReference type="InterPro" id="IPR000573">
    <property type="entry name" value="AconitaseA/IPMdHydase_ssu_swvl"/>
</dbReference>
<dbReference type="InterPro" id="IPR004418">
    <property type="entry name" value="Homoaconitase_mito"/>
</dbReference>
<dbReference type="PRINTS" id="PR00415">
    <property type="entry name" value="ACONITASE"/>
</dbReference>
<dbReference type="CDD" id="cd01582">
    <property type="entry name" value="Homoaconitase"/>
    <property type="match status" value="1"/>
</dbReference>
<keyword evidence="22" id="KW-1185">Reference proteome</keyword>
<dbReference type="UniPathway" id="UPA00033">
    <property type="reaction ID" value="UER01027"/>
</dbReference>
<accession>A0A0D2J4C9</accession>
<keyword evidence="7 17" id="KW-0028">Amino-acid biosynthesis</keyword>
<evidence type="ECO:0000259" key="19">
    <source>
        <dbReference type="Pfam" id="PF00330"/>
    </source>
</evidence>
<feature type="region of interest" description="Disordered" evidence="18">
    <location>
        <begin position="705"/>
        <end position="743"/>
    </location>
</feature>
<feature type="domain" description="Aconitase/3-isopropylmalate dehydratase large subunit alpha/beta/alpha" evidence="19">
    <location>
        <begin position="68"/>
        <end position="509"/>
    </location>
</feature>
<keyword evidence="13 17" id="KW-0457">Lysine biosynthesis</keyword>
<dbReference type="NCBIfam" id="TIGR00139">
    <property type="entry name" value="h_aconitase"/>
    <property type="match status" value="1"/>
</dbReference>
<dbReference type="Proteomes" id="UP000053617">
    <property type="component" value="Unassembled WGS sequence"/>
</dbReference>
<comment type="pathway">
    <text evidence="3 17">Amino-acid biosynthesis; L-lysine biosynthesis via AAA pathway; L-alpha-aminoadipate from 2-oxoglutarate: step 3/5.</text>
</comment>
<evidence type="ECO:0000256" key="6">
    <source>
        <dbReference type="ARBA" id="ARBA00021560"/>
    </source>
</evidence>
<dbReference type="OrthoDB" id="10262323at2759"/>
<comment type="similarity">
    <text evidence="4 17">Belongs to the aconitase/IPM isomerase family.</text>
</comment>
<dbReference type="Pfam" id="PF00330">
    <property type="entry name" value="Aconitase"/>
    <property type="match status" value="1"/>
</dbReference>
<keyword evidence="12 17" id="KW-0496">Mitochondrion</keyword>
<dbReference type="GeneID" id="25289675"/>
<comment type="catalytic activity">
    <reaction evidence="15 17">
        <text>(2R,3S)-homoisocitrate = cis-homoaconitate + H2O</text>
        <dbReference type="Rhea" id="RHEA:15485"/>
        <dbReference type="ChEBI" id="CHEBI:15377"/>
        <dbReference type="ChEBI" id="CHEBI:15404"/>
        <dbReference type="ChEBI" id="CHEBI:58174"/>
        <dbReference type="EC" id="4.2.1.36"/>
    </reaction>
</comment>
<dbReference type="EC" id="4.2.1.36" evidence="5 17"/>
<evidence type="ECO:0000256" key="3">
    <source>
        <dbReference type="ARBA" id="ARBA00005106"/>
    </source>
</evidence>
<dbReference type="GO" id="GO:0051539">
    <property type="term" value="F:4 iron, 4 sulfur cluster binding"/>
    <property type="evidence" value="ECO:0007669"/>
    <property type="project" value="UniProtKB-UniRule"/>
</dbReference>
<evidence type="ECO:0000256" key="8">
    <source>
        <dbReference type="ARBA" id="ARBA00022723"/>
    </source>
</evidence>
<evidence type="ECO:0000256" key="12">
    <source>
        <dbReference type="ARBA" id="ARBA00023128"/>
    </source>
</evidence>
<evidence type="ECO:0000256" key="7">
    <source>
        <dbReference type="ARBA" id="ARBA00022605"/>
    </source>
</evidence>
<keyword evidence="8 17" id="KW-0479">Metal-binding</keyword>
<dbReference type="VEuPathDB" id="FungiDB:Z518_01604"/>
<dbReference type="InterPro" id="IPR015928">
    <property type="entry name" value="Aconitase/3IPM_dehydase_swvl"/>
</dbReference>
<dbReference type="EMBL" id="KN847475">
    <property type="protein sequence ID" value="KIX10521.1"/>
    <property type="molecule type" value="Genomic_DNA"/>
</dbReference>
<evidence type="ECO:0000313" key="22">
    <source>
        <dbReference type="Proteomes" id="UP000053617"/>
    </source>
</evidence>
<dbReference type="InterPro" id="IPR036008">
    <property type="entry name" value="Aconitase_4Fe-4S_dom"/>
</dbReference>
<evidence type="ECO:0000256" key="1">
    <source>
        <dbReference type="ARBA" id="ARBA00003422"/>
    </source>
</evidence>